<evidence type="ECO:0008006" key="3">
    <source>
        <dbReference type="Google" id="ProtNLM"/>
    </source>
</evidence>
<evidence type="ECO:0000313" key="1">
    <source>
        <dbReference type="EMBL" id="EHJ10296.1"/>
    </source>
</evidence>
<dbReference type="Gene3D" id="1.20.1220.20">
    <property type="entry name" value="Uncharcterised protein PF01724"/>
    <property type="match status" value="1"/>
</dbReference>
<comment type="caution">
    <text evidence="1">The sequence shown here is derived from an EMBL/GenBank/DDBJ whole genome shotgun (WGS) entry which is preliminary data.</text>
</comment>
<accession>G5JBZ0</accession>
<dbReference type="PANTHER" id="PTHR34235">
    <property type="entry name" value="SLR1203 PROTEIN-RELATED"/>
    <property type="match status" value="1"/>
</dbReference>
<reference evidence="1 2" key="1">
    <citation type="journal article" date="2011" name="Front. Microbiol.">
        <title>Two Strains of Crocosphaera watsonii with Highly Conserved Genomes are Distinguished by Strain-Specific Features.</title>
        <authorList>
            <person name="Bench S.R."/>
            <person name="Ilikchyan I.N."/>
            <person name="Tripp H.J."/>
            <person name="Zehr J.P."/>
        </authorList>
    </citation>
    <scope>NUCLEOTIDE SEQUENCE [LARGE SCALE GENOMIC DNA]</scope>
    <source>
        <strain evidence="1 2">WH 0003</strain>
    </source>
</reference>
<dbReference type="Pfam" id="PF01724">
    <property type="entry name" value="DUF29"/>
    <property type="match status" value="1"/>
</dbReference>
<dbReference type="EMBL" id="AESD01000737">
    <property type="protein sequence ID" value="EHJ10296.1"/>
    <property type="molecule type" value="Genomic_DNA"/>
</dbReference>
<gene>
    <name evidence="1" type="ORF">CWATWH0003_4951</name>
</gene>
<dbReference type="InterPro" id="IPR002636">
    <property type="entry name" value="DUF29"/>
</dbReference>
<dbReference type="PATRIC" id="fig|423471.3.peg.4640"/>
<dbReference type="Proteomes" id="UP000003477">
    <property type="component" value="Unassembled WGS sequence"/>
</dbReference>
<dbReference type="GeneID" id="88768311"/>
<dbReference type="RefSeq" id="WP_007312753.1">
    <property type="nucleotide sequence ID" value="NZ_AESD01000737.1"/>
</dbReference>
<organism evidence="1 2">
    <name type="scientific">Crocosphaera watsonii WH 0003</name>
    <dbReference type="NCBI Taxonomy" id="423471"/>
    <lineage>
        <taxon>Bacteria</taxon>
        <taxon>Bacillati</taxon>
        <taxon>Cyanobacteriota</taxon>
        <taxon>Cyanophyceae</taxon>
        <taxon>Oscillatoriophycideae</taxon>
        <taxon>Chroococcales</taxon>
        <taxon>Aphanothecaceae</taxon>
        <taxon>Crocosphaera</taxon>
    </lineage>
</organism>
<protein>
    <recommendedName>
        <fullName evidence="3">DUF29 domain-containing protein</fullName>
    </recommendedName>
</protein>
<dbReference type="AlphaFoldDB" id="G5JBZ0"/>
<sequence>MSKKLYDQDFKKWIETTIYQLQKGDFSSLDIDNLIEELTELGKSEKRALESNLMILLAHLLKLKVQQDAPSSMKDSWYRSIIEHRQRVQKNLKDTPSLKSYLETAIKKAYTDARKIAIKEGKLANFGVRIPQENESPKNCPFFQKQILDEDFYGN</sequence>
<proteinExistence type="predicted"/>
<name>G5JBZ0_CROWT</name>
<evidence type="ECO:0000313" key="2">
    <source>
        <dbReference type="Proteomes" id="UP000003477"/>
    </source>
</evidence>